<evidence type="ECO:0000313" key="2">
    <source>
        <dbReference type="Proteomes" id="UP001596171"/>
    </source>
</evidence>
<keyword evidence="2" id="KW-1185">Reference proteome</keyword>
<name>A0ABW1SKW9_9LACO</name>
<protein>
    <recommendedName>
        <fullName evidence="3">AbrB family transcriptional regulator</fullName>
    </recommendedName>
</protein>
<reference evidence="2" key="1">
    <citation type="journal article" date="2019" name="Int. J. Syst. Evol. Microbiol.">
        <title>The Global Catalogue of Microorganisms (GCM) 10K type strain sequencing project: providing services to taxonomists for standard genome sequencing and annotation.</title>
        <authorList>
            <consortium name="The Broad Institute Genomics Platform"/>
            <consortium name="The Broad Institute Genome Sequencing Center for Infectious Disease"/>
            <person name="Wu L."/>
            <person name="Ma J."/>
        </authorList>
    </citation>
    <scope>NUCLEOTIDE SEQUENCE [LARGE SCALE GENOMIC DNA]</scope>
    <source>
        <strain evidence="2">CCM 8930</strain>
    </source>
</reference>
<accession>A0ABW1SKW9</accession>
<proteinExistence type="predicted"/>
<comment type="caution">
    <text evidence="1">The sequence shown here is derived from an EMBL/GenBank/DDBJ whole genome shotgun (WGS) entry which is preliminary data.</text>
</comment>
<evidence type="ECO:0008006" key="3">
    <source>
        <dbReference type="Google" id="ProtNLM"/>
    </source>
</evidence>
<evidence type="ECO:0000313" key="1">
    <source>
        <dbReference type="EMBL" id="MFC6201937.1"/>
    </source>
</evidence>
<dbReference type="EMBL" id="JBHSSE010000018">
    <property type="protein sequence ID" value="MFC6201937.1"/>
    <property type="molecule type" value="Genomic_DNA"/>
</dbReference>
<sequence length="88" mass="9760">MPTTKVFKTRMQGNSVSISIAKDADVPVGREYSFEMDKDGRLIYTPVVEKKNPWHDGTLDGYDFEADVKQMGFNGGYESSIGAEGGQY</sequence>
<dbReference type="RefSeq" id="WP_137615658.1">
    <property type="nucleotide sequence ID" value="NZ_BJDI01000003.1"/>
</dbReference>
<organism evidence="1 2">
    <name type="scientific">Lactiplantibacillus nangangensis</name>
    <dbReference type="NCBI Taxonomy" id="2559917"/>
    <lineage>
        <taxon>Bacteria</taxon>
        <taxon>Bacillati</taxon>
        <taxon>Bacillota</taxon>
        <taxon>Bacilli</taxon>
        <taxon>Lactobacillales</taxon>
        <taxon>Lactobacillaceae</taxon>
        <taxon>Lactiplantibacillus</taxon>
    </lineage>
</organism>
<gene>
    <name evidence="1" type="ORF">ACFP1L_08655</name>
</gene>
<dbReference type="Proteomes" id="UP001596171">
    <property type="component" value="Unassembled WGS sequence"/>
</dbReference>